<comment type="caution">
    <text evidence="1">The sequence shown here is derived from an EMBL/GenBank/DDBJ whole genome shotgun (WGS) entry which is preliminary data.</text>
</comment>
<dbReference type="RefSeq" id="WP_311427649.1">
    <property type="nucleotide sequence ID" value="NZ_JAVRIA010000004.1"/>
</dbReference>
<keyword evidence="2" id="KW-1185">Reference proteome</keyword>
<organism evidence="1 2">
    <name type="scientific">Microcosmobacter mediterraneus</name>
    <dbReference type="NCBI Taxonomy" id="3075607"/>
    <lineage>
        <taxon>Bacteria</taxon>
        <taxon>Pseudomonadati</taxon>
        <taxon>Bacteroidota</taxon>
        <taxon>Flavobacteriia</taxon>
        <taxon>Flavobacteriales</taxon>
        <taxon>Flavobacteriaceae</taxon>
        <taxon>Microcosmobacter</taxon>
    </lineage>
</organism>
<gene>
    <name evidence="1" type="ORF">RM697_09500</name>
</gene>
<protein>
    <submittedName>
        <fullName evidence="1">DUF3822 family protein</fullName>
    </submittedName>
</protein>
<dbReference type="CDD" id="cd24013">
    <property type="entry name" value="ASKHA_ATPase_BT3980-like"/>
    <property type="match status" value="1"/>
</dbReference>
<sequence length="267" mass="31283">MTTKSIKELSIQVNLNGLSFCILNRTDNLVELLEELPLDSKVTPFKILEILKEFLNTHNLISKQFSELIIIHHNDLSTFVPKELFDEKHSADYLKFNSKILKTDYITHDEIVVNNSVNVYVPYININNYIFETFGEFTYKHASTALVNSILQSSIDTDPLVFLNVNRTTFDFVAISKKELLLYNSFEFYTPQDFIYFVLFTMEQLGLDPNEVNINLSGQINMHDDLYEILYTYVRHIEFVNEFCSYDFNETTCKESLHQHYLVLNSF</sequence>
<evidence type="ECO:0000313" key="1">
    <source>
        <dbReference type="EMBL" id="MDT0558884.1"/>
    </source>
</evidence>
<reference evidence="1 2" key="1">
    <citation type="submission" date="2023-09" db="EMBL/GenBank/DDBJ databases">
        <authorList>
            <person name="Rey-Velasco X."/>
        </authorList>
    </citation>
    <scope>NUCLEOTIDE SEQUENCE [LARGE SCALE GENOMIC DNA]</scope>
    <source>
        <strain evidence="1 2">W332</strain>
    </source>
</reference>
<dbReference type="Gene3D" id="3.30.420.260">
    <property type="match status" value="1"/>
</dbReference>
<dbReference type="EMBL" id="JAVRIA010000004">
    <property type="protein sequence ID" value="MDT0558884.1"/>
    <property type="molecule type" value="Genomic_DNA"/>
</dbReference>
<dbReference type="InterPro" id="IPR024213">
    <property type="entry name" value="DUF3822"/>
</dbReference>
<proteinExistence type="predicted"/>
<dbReference type="Proteomes" id="UP001259492">
    <property type="component" value="Unassembled WGS sequence"/>
</dbReference>
<dbReference type="Gene3D" id="3.30.420.250">
    <property type="match status" value="1"/>
</dbReference>
<name>A0ABU2YMG8_9FLAO</name>
<evidence type="ECO:0000313" key="2">
    <source>
        <dbReference type="Proteomes" id="UP001259492"/>
    </source>
</evidence>
<dbReference type="Pfam" id="PF12864">
    <property type="entry name" value="DUF3822"/>
    <property type="match status" value="1"/>
</dbReference>
<accession>A0ABU2YMG8</accession>